<feature type="transmembrane region" description="Helical" evidence="1">
    <location>
        <begin position="12"/>
        <end position="34"/>
    </location>
</feature>
<reference evidence="3" key="1">
    <citation type="submission" date="2024-05" db="EMBL/GenBank/DDBJ databases">
        <title>Alkalihalobacillus sp. strain MEB203 novel alkaliphilic bacterium from Lonar Lake, India.</title>
        <authorList>
            <person name="Joshi A."/>
            <person name="Thite S."/>
            <person name="Mengade P."/>
        </authorList>
    </citation>
    <scope>NUCLEOTIDE SEQUENCE</scope>
    <source>
        <strain evidence="3">MEB 203</strain>
    </source>
</reference>
<evidence type="ECO:0000313" key="4">
    <source>
        <dbReference type="Proteomes" id="UP001148125"/>
    </source>
</evidence>
<feature type="domain" description="DUF418" evidence="2">
    <location>
        <begin position="235"/>
        <end position="398"/>
    </location>
</feature>
<dbReference type="PANTHER" id="PTHR30590:SF2">
    <property type="entry name" value="INNER MEMBRANE PROTEIN"/>
    <property type="match status" value="1"/>
</dbReference>
<organism evidence="3 4">
    <name type="scientific">Alkalihalobacterium chitinilyticum</name>
    <dbReference type="NCBI Taxonomy" id="2980103"/>
    <lineage>
        <taxon>Bacteria</taxon>
        <taxon>Bacillati</taxon>
        <taxon>Bacillota</taxon>
        <taxon>Bacilli</taxon>
        <taxon>Bacillales</taxon>
        <taxon>Bacillaceae</taxon>
        <taxon>Alkalihalobacterium</taxon>
    </lineage>
</organism>
<keyword evidence="1" id="KW-0472">Membrane</keyword>
<sequence length="399" mass="45569">MKGNPISDTERIITIDIIRGIALMAILMANMVAFKTPVFQEANFVLEGRLLVEGTFNQIADYLLHLFIHGKFYPMFSLLFGLGFFLFYDRLKQKELNGNRYFTKRALFLLLIGILHVTFIWSGDILHTYAIAGLFLLLFVNRSLKVILIWAISLVFVSMVIMFLSLLGYGALMQFESELQVTRQQLFEQAMMILSNGTYAEILEFRLLNEVSLMILNLIFTLPNVLGLFLIGLYMGKKGMFHNIEGSLPLWKKIRLHSFWSGGLLAVLFVFLIYNGLNTPYWLSYTLAYTINIIGGPLLMLWYVSTIVLALQNKGRTKRLMPIASYGRMALTNYIAQSIICVFIFYGFGFGLFGSVGIAVGIGIAMVIISFQVLVSHYWLTKYKQGPLEALWRKWTYSK</sequence>
<feature type="transmembrane region" description="Helical" evidence="1">
    <location>
        <begin position="125"/>
        <end position="140"/>
    </location>
</feature>
<evidence type="ECO:0000259" key="2">
    <source>
        <dbReference type="Pfam" id="PF04235"/>
    </source>
</evidence>
<feature type="transmembrane region" description="Helical" evidence="1">
    <location>
        <begin position="213"/>
        <end position="235"/>
    </location>
</feature>
<name>A0ABT5VG09_9BACI</name>
<dbReference type="EMBL" id="JAOTPO010000009">
    <property type="protein sequence ID" value="MDE5414393.1"/>
    <property type="molecule type" value="Genomic_DNA"/>
</dbReference>
<accession>A0ABT5VG09</accession>
<comment type="caution">
    <text evidence="3">The sequence shown here is derived from an EMBL/GenBank/DDBJ whole genome shotgun (WGS) entry which is preliminary data.</text>
</comment>
<dbReference type="PANTHER" id="PTHR30590">
    <property type="entry name" value="INNER MEMBRANE PROTEIN"/>
    <property type="match status" value="1"/>
</dbReference>
<gene>
    <name evidence="3" type="ORF">N7Z68_13515</name>
</gene>
<feature type="transmembrane region" description="Helical" evidence="1">
    <location>
        <begin position="358"/>
        <end position="380"/>
    </location>
</feature>
<evidence type="ECO:0000256" key="1">
    <source>
        <dbReference type="SAM" id="Phobius"/>
    </source>
</evidence>
<feature type="transmembrane region" description="Helical" evidence="1">
    <location>
        <begin position="147"/>
        <end position="172"/>
    </location>
</feature>
<feature type="transmembrane region" description="Helical" evidence="1">
    <location>
        <begin position="331"/>
        <end position="352"/>
    </location>
</feature>
<keyword evidence="1" id="KW-1133">Transmembrane helix</keyword>
<proteinExistence type="predicted"/>
<keyword evidence="1" id="KW-0812">Transmembrane</keyword>
<protein>
    <submittedName>
        <fullName evidence="3">DUF418 domain-containing protein</fullName>
    </submittedName>
</protein>
<feature type="transmembrane region" description="Helical" evidence="1">
    <location>
        <begin position="101"/>
        <end position="119"/>
    </location>
</feature>
<feature type="transmembrane region" description="Helical" evidence="1">
    <location>
        <begin position="256"/>
        <end position="277"/>
    </location>
</feature>
<feature type="transmembrane region" description="Helical" evidence="1">
    <location>
        <begin position="289"/>
        <end position="311"/>
    </location>
</feature>
<dbReference type="Pfam" id="PF04235">
    <property type="entry name" value="DUF418"/>
    <property type="match status" value="1"/>
</dbReference>
<keyword evidence="4" id="KW-1185">Reference proteome</keyword>
<dbReference type="InterPro" id="IPR007349">
    <property type="entry name" value="DUF418"/>
</dbReference>
<evidence type="ECO:0000313" key="3">
    <source>
        <dbReference type="EMBL" id="MDE5414393.1"/>
    </source>
</evidence>
<feature type="transmembrane region" description="Helical" evidence="1">
    <location>
        <begin position="72"/>
        <end position="89"/>
    </location>
</feature>
<dbReference type="InterPro" id="IPR052529">
    <property type="entry name" value="Bact_Transport_Assoc"/>
</dbReference>
<dbReference type="Proteomes" id="UP001148125">
    <property type="component" value="Unassembled WGS sequence"/>
</dbReference>
<dbReference type="RefSeq" id="WP_275119010.1">
    <property type="nucleotide sequence ID" value="NZ_JAOTPO010000009.1"/>
</dbReference>